<dbReference type="STRING" id="101127.A0A1X2G6N0"/>
<dbReference type="EMBL" id="MCGT01000037">
    <property type="protein sequence ID" value="ORX46487.1"/>
    <property type="molecule type" value="Genomic_DNA"/>
</dbReference>
<keyword evidence="3" id="KW-1185">Reference proteome</keyword>
<dbReference type="GO" id="GO:0046210">
    <property type="term" value="P:nitric oxide catabolic process"/>
    <property type="evidence" value="ECO:0007669"/>
    <property type="project" value="TreeGrafter"/>
</dbReference>
<dbReference type="GO" id="GO:0019825">
    <property type="term" value="F:oxygen binding"/>
    <property type="evidence" value="ECO:0007669"/>
    <property type="project" value="InterPro"/>
</dbReference>
<evidence type="ECO:0000313" key="2">
    <source>
        <dbReference type="EMBL" id="ORX46487.1"/>
    </source>
</evidence>
<sequence>MTPHNQEDKRLPPKGGFDFGTRRGSNTSSHSKKSYLDKPMPGPPAPTMQQIEVVRYTWERICERRHPHDDASVSAAHAFGLCFYEALFLLEPALKSRFANVLQQARAMAGIVAFLTRSPSVKGLAGSIRDINAINKKQHRLFRKGGVPMRRSSGTKDDDPDIADDDDNESFVSLVQSACGKKRNTVCPFHAAATPPIDPPAPADPQQQHIVPTQRSQPLVLKKHVDADVLLKQHQEHEEENLWYADKLQELGATHVDYDVQPQHLDLAGPALLSALRRRLQEECLPEVEDAWDQVLMFSCHYMKLGMQSQYAKKMRKDYRMSAMSTDSLELGETRGQCAIQ</sequence>
<accession>A0A1X2G6N0</accession>
<proteinExistence type="predicted"/>
<feature type="compositionally biased region" description="Basic and acidic residues" evidence="1">
    <location>
        <begin position="1"/>
        <end position="11"/>
    </location>
</feature>
<evidence type="ECO:0000313" key="3">
    <source>
        <dbReference type="Proteomes" id="UP000242146"/>
    </source>
</evidence>
<dbReference type="GO" id="GO:0008941">
    <property type="term" value="F:nitric oxide dioxygenase NAD(P)H activity"/>
    <property type="evidence" value="ECO:0007669"/>
    <property type="project" value="TreeGrafter"/>
</dbReference>
<organism evidence="2 3">
    <name type="scientific">Hesseltinella vesiculosa</name>
    <dbReference type="NCBI Taxonomy" id="101127"/>
    <lineage>
        <taxon>Eukaryota</taxon>
        <taxon>Fungi</taxon>
        <taxon>Fungi incertae sedis</taxon>
        <taxon>Mucoromycota</taxon>
        <taxon>Mucoromycotina</taxon>
        <taxon>Mucoromycetes</taxon>
        <taxon>Mucorales</taxon>
        <taxon>Cunninghamellaceae</taxon>
        <taxon>Hesseltinella</taxon>
    </lineage>
</organism>
<evidence type="ECO:0000256" key="1">
    <source>
        <dbReference type="SAM" id="MobiDB-lite"/>
    </source>
</evidence>
<comment type="caution">
    <text evidence="2">The sequence shown here is derived from an EMBL/GenBank/DDBJ whole genome shotgun (WGS) entry which is preliminary data.</text>
</comment>
<dbReference type="Proteomes" id="UP000242146">
    <property type="component" value="Unassembled WGS sequence"/>
</dbReference>
<dbReference type="PANTHER" id="PTHR43396:SF6">
    <property type="entry name" value="ABL201WP"/>
    <property type="match status" value="1"/>
</dbReference>
<dbReference type="GO" id="GO:0020037">
    <property type="term" value="F:heme binding"/>
    <property type="evidence" value="ECO:0007669"/>
    <property type="project" value="InterPro"/>
</dbReference>
<feature type="region of interest" description="Disordered" evidence="1">
    <location>
        <begin position="146"/>
        <end position="167"/>
    </location>
</feature>
<feature type="region of interest" description="Disordered" evidence="1">
    <location>
        <begin position="1"/>
        <end position="47"/>
    </location>
</feature>
<dbReference type="InterPro" id="IPR009050">
    <property type="entry name" value="Globin-like_sf"/>
</dbReference>
<dbReference type="PANTHER" id="PTHR43396">
    <property type="entry name" value="FLAVOHEMOPROTEIN"/>
    <property type="match status" value="1"/>
</dbReference>
<feature type="compositionally biased region" description="Acidic residues" evidence="1">
    <location>
        <begin position="158"/>
        <end position="167"/>
    </location>
</feature>
<dbReference type="GO" id="GO:0071500">
    <property type="term" value="P:cellular response to nitrosative stress"/>
    <property type="evidence" value="ECO:0007669"/>
    <property type="project" value="TreeGrafter"/>
</dbReference>
<protein>
    <submittedName>
        <fullName evidence="2">Uncharacterized protein</fullName>
    </submittedName>
</protein>
<reference evidence="2 3" key="1">
    <citation type="submission" date="2016-07" db="EMBL/GenBank/DDBJ databases">
        <title>Pervasive Adenine N6-methylation of Active Genes in Fungi.</title>
        <authorList>
            <consortium name="DOE Joint Genome Institute"/>
            <person name="Mondo S.J."/>
            <person name="Dannebaum R.O."/>
            <person name="Kuo R.C."/>
            <person name="Labutti K."/>
            <person name="Haridas S."/>
            <person name="Kuo A."/>
            <person name="Salamov A."/>
            <person name="Ahrendt S.R."/>
            <person name="Lipzen A."/>
            <person name="Sullivan W."/>
            <person name="Andreopoulos W.B."/>
            <person name="Clum A."/>
            <person name="Lindquist E."/>
            <person name="Daum C."/>
            <person name="Ramamoorthy G.K."/>
            <person name="Gryganskyi A."/>
            <person name="Culley D."/>
            <person name="Magnuson J.K."/>
            <person name="James T.Y."/>
            <person name="O'Malley M.A."/>
            <person name="Stajich J.E."/>
            <person name="Spatafora J.W."/>
            <person name="Visel A."/>
            <person name="Grigoriev I.V."/>
        </authorList>
    </citation>
    <scope>NUCLEOTIDE SEQUENCE [LARGE SCALE GENOMIC DNA]</scope>
    <source>
        <strain evidence="2 3">NRRL 3301</strain>
    </source>
</reference>
<name>A0A1X2G6N0_9FUNG</name>
<dbReference type="AlphaFoldDB" id="A0A1X2G6N0"/>
<dbReference type="SUPFAM" id="SSF46458">
    <property type="entry name" value="Globin-like"/>
    <property type="match status" value="1"/>
</dbReference>
<dbReference type="Gene3D" id="1.10.490.10">
    <property type="entry name" value="Globins"/>
    <property type="match status" value="1"/>
</dbReference>
<dbReference type="GO" id="GO:0071949">
    <property type="term" value="F:FAD binding"/>
    <property type="evidence" value="ECO:0007669"/>
    <property type="project" value="TreeGrafter"/>
</dbReference>
<dbReference type="InterPro" id="IPR012292">
    <property type="entry name" value="Globin/Proto"/>
</dbReference>
<dbReference type="OrthoDB" id="436496at2759"/>
<gene>
    <name evidence="2" type="ORF">DM01DRAFT_1339491</name>
</gene>